<dbReference type="EMBL" id="CP102294">
    <property type="protein sequence ID" value="UWN56843.1"/>
    <property type="molecule type" value="Genomic_DNA"/>
</dbReference>
<evidence type="ECO:0000313" key="2">
    <source>
        <dbReference type="EMBL" id="UWN56843.1"/>
    </source>
</evidence>
<name>A0ABY5UYG4_9BACT</name>
<feature type="signal peptide" evidence="1">
    <location>
        <begin position="1"/>
        <end position="20"/>
    </location>
</feature>
<protein>
    <submittedName>
        <fullName evidence="2">Uncharacterized protein</fullName>
    </submittedName>
</protein>
<gene>
    <name evidence="2" type="ORF">NQ491_09325</name>
</gene>
<dbReference type="GeneID" id="82891933"/>
<dbReference type="Proteomes" id="UP001059295">
    <property type="component" value="Chromosome"/>
</dbReference>
<keyword evidence="3" id="KW-1185">Reference proteome</keyword>
<sequence>MMKTLILSSLLLCCALPTVAQHDIYTLNARGEVVADSAFIDPFVWINPTVEYEPLYSRTLFTPGLSGSYTVKLYRYKNSENDGGYFSIVEIDCGSKQVLRMIQTGGWDKFHPDYSPTSDYYKLVRLDDSTYALLFVGFNYASEPGLLTIVILRGGQATLVYNKGRHITSLTENPLKIHTIRQFLEAVPESTHASLYEVIYQDGNLLKWRKGQ</sequence>
<keyword evidence="1" id="KW-0732">Signal</keyword>
<reference evidence="2" key="1">
    <citation type="journal article" date="2022" name="Cell">
        <title>Design, construction, and in vivo augmentation of a complex gut microbiome.</title>
        <authorList>
            <person name="Cheng A.G."/>
            <person name="Ho P.Y."/>
            <person name="Aranda-Diaz A."/>
            <person name="Jain S."/>
            <person name="Yu F.B."/>
            <person name="Meng X."/>
            <person name="Wang M."/>
            <person name="Iakiviak M."/>
            <person name="Nagashima K."/>
            <person name="Zhao A."/>
            <person name="Murugkar P."/>
            <person name="Patil A."/>
            <person name="Atabakhsh K."/>
            <person name="Weakley A."/>
            <person name="Yan J."/>
            <person name="Brumbaugh A.R."/>
            <person name="Higginbottom S."/>
            <person name="Dimas A."/>
            <person name="Shiver A.L."/>
            <person name="Deutschbauer A."/>
            <person name="Neff N."/>
            <person name="Sonnenburg J.L."/>
            <person name="Huang K.C."/>
            <person name="Fischbach M.A."/>
        </authorList>
    </citation>
    <scope>NUCLEOTIDE SEQUENCE</scope>
    <source>
        <strain evidence="2">AP11</strain>
    </source>
</reference>
<proteinExistence type="predicted"/>
<organism evidence="2 3">
    <name type="scientific">Alistipes ihumii AP11</name>
    <dbReference type="NCBI Taxonomy" id="1211813"/>
    <lineage>
        <taxon>Bacteria</taxon>
        <taxon>Pseudomonadati</taxon>
        <taxon>Bacteroidota</taxon>
        <taxon>Bacteroidia</taxon>
        <taxon>Bacteroidales</taxon>
        <taxon>Rikenellaceae</taxon>
        <taxon>Alistipes</taxon>
    </lineage>
</organism>
<feature type="chain" id="PRO_5045622206" evidence="1">
    <location>
        <begin position="21"/>
        <end position="212"/>
    </location>
</feature>
<dbReference type="RefSeq" id="WP_019245843.1">
    <property type="nucleotide sequence ID" value="NZ_CAPH01000012.1"/>
</dbReference>
<evidence type="ECO:0000313" key="3">
    <source>
        <dbReference type="Proteomes" id="UP001059295"/>
    </source>
</evidence>
<evidence type="ECO:0000256" key="1">
    <source>
        <dbReference type="SAM" id="SignalP"/>
    </source>
</evidence>
<accession>A0ABY5UYG4</accession>